<sequence>MSSECAVLVVGAGIVLIPTVNESTRYKDLIESLLLAQLAANKKIEKVADADWYNSYVEFLDSYWLRHSKSRMDLPVAQDSVESVGDWLSTAMSNAAADKSGNAAATLQRLTGLSGTEPALSLLRSHMQKVSPNEPLAPAKAVRLLVVVAHTPISITSVYMEFETDKVLGANPLAQPLQAADTRGSVCMRYSGANLSETLYGPVRNAIALKVRDRIEDNVATLILPDEDSINEICTAD</sequence>
<dbReference type="OrthoDB" id="7025630at2"/>
<evidence type="ECO:0000313" key="2">
    <source>
        <dbReference type="Proteomes" id="UP000285349"/>
    </source>
</evidence>
<organism evidence="1 2">
    <name type="scientific">Pseudomonas frederiksbergensis</name>
    <dbReference type="NCBI Taxonomy" id="104087"/>
    <lineage>
        <taxon>Bacteria</taxon>
        <taxon>Pseudomonadati</taxon>
        <taxon>Pseudomonadota</taxon>
        <taxon>Gammaproteobacteria</taxon>
        <taxon>Pseudomonadales</taxon>
        <taxon>Pseudomonadaceae</taxon>
        <taxon>Pseudomonas</taxon>
    </lineage>
</organism>
<dbReference type="Proteomes" id="UP000285349">
    <property type="component" value="Unassembled WGS sequence"/>
</dbReference>
<protein>
    <submittedName>
        <fullName evidence="1">Uncharacterized protein</fullName>
    </submittedName>
</protein>
<comment type="caution">
    <text evidence="1">The sequence shown here is derived from an EMBL/GenBank/DDBJ whole genome shotgun (WGS) entry which is preliminary data.</text>
</comment>
<accession>A0A423JUW5</accession>
<evidence type="ECO:0000313" key="1">
    <source>
        <dbReference type="EMBL" id="RON41483.1"/>
    </source>
</evidence>
<reference evidence="1 2" key="1">
    <citation type="submission" date="2016-10" db="EMBL/GenBank/DDBJ databases">
        <title>Comparative genome analysis of multiple Pseudomonas spp. focuses on biocontrol and plant growth promoting traits.</title>
        <authorList>
            <person name="Tao X.-Y."/>
            <person name="Taylor C.G."/>
        </authorList>
    </citation>
    <scope>NUCLEOTIDE SEQUENCE [LARGE SCALE GENOMIC DNA]</scope>
    <source>
        <strain evidence="1 2">37A10</strain>
    </source>
</reference>
<dbReference type="RefSeq" id="WP_123514070.1">
    <property type="nucleotide sequence ID" value="NZ_MOBQ01000031.1"/>
</dbReference>
<dbReference type="EMBL" id="MOBQ01000031">
    <property type="protein sequence ID" value="RON41483.1"/>
    <property type="molecule type" value="Genomic_DNA"/>
</dbReference>
<dbReference type="AlphaFoldDB" id="A0A423JUW5"/>
<gene>
    <name evidence="1" type="ORF">BK666_24475</name>
</gene>
<name>A0A423JUW5_9PSED</name>
<proteinExistence type="predicted"/>